<dbReference type="InterPro" id="IPR000843">
    <property type="entry name" value="HTH_LacI"/>
</dbReference>
<reference evidence="5 6" key="1">
    <citation type="submission" date="2018-10" db="EMBL/GenBank/DDBJ databases">
        <title>Cohnella sp. M2MS4P-1, whole genome shotgun sequence.</title>
        <authorList>
            <person name="Tuo L."/>
        </authorList>
    </citation>
    <scope>NUCLEOTIDE SEQUENCE [LARGE SCALE GENOMIC DNA]</scope>
    <source>
        <strain evidence="5 6">M2MS4P-1</strain>
    </source>
</reference>
<organism evidence="5 6">
    <name type="scientific">Cohnella endophytica</name>
    <dbReference type="NCBI Taxonomy" id="2419778"/>
    <lineage>
        <taxon>Bacteria</taxon>
        <taxon>Bacillati</taxon>
        <taxon>Bacillota</taxon>
        <taxon>Bacilli</taxon>
        <taxon>Bacillales</taxon>
        <taxon>Paenibacillaceae</taxon>
        <taxon>Cohnella</taxon>
    </lineage>
</organism>
<dbReference type="GO" id="GO:0003700">
    <property type="term" value="F:DNA-binding transcription factor activity"/>
    <property type="evidence" value="ECO:0007669"/>
    <property type="project" value="TreeGrafter"/>
</dbReference>
<feature type="domain" description="HTH lacI-type" evidence="4">
    <location>
        <begin position="17"/>
        <end position="71"/>
    </location>
</feature>
<name>A0A494XYP3_9BACL</name>
<dbReference type="RefSeq" id="WP_120977980.1">
    <property type="nucleotide sequence ID" value="NZ_RBZM01000006.1"/>
</dbReference>
<dbReference type="SUPFAM" id="SSF53822">
    <property type="entry name" value="Periplasmic binding protein-like I"/>
    <property type="match status" value="1"/>
</dbReference>
<dbReference type="CDD" id="cd06267">
    <property type="entry name" value="PBP1_LacI_sugar_binding-like"/>
    <property type="match status" value="1"/>
</dbReference>
<keyword evidence="6" id="KW-1185">Reference proteome</keyword>
<dbReference type="Gene3D" id="3.40.50.2300">
    <property type="match status" value="2"/>
</dbReference>
<gene>
    <name evidence="5" type="ORF">D7Z26_14940</name>
</gene>
<dbReference type="InterPro" id="IPR046335">
    <property type="entry name" value="LacI/GalR-like_sensor"/>
</dbReference>
<dbReference type="SMART" id="SM00354">
    <property type="entry name" value="HTH_LACI"/>
    <property type="match status" value="1"/>
</dbReference>
<dbReference type="Pfam" id="PF13377">
    <property type="entry name" value="Peripla_BP_3"/>
    <property type="match status" value="1"/>
</dbReference>
<dbReference type="SUPFAM" id="SSF47413">
    <property type="entry name" value="lambda repressor-like DNA-binding domains"/>
    <property type="match status" value="1"/>
</dbReference>
<dbReference type="Gene3D" id="1.10.260.40">
    <property type="entry name" value="lambda repressor-like DNA-binding domains"/>
    <property type="match status" value="1"/>
</dbReference>
<sequence>MYTRTLFIDGQEDYPLTNRKEVARLAGVSEATVSRVLNGIGPMKDSTKKRVLDAAKQLNYELNAVASSFARGRSGNLGVVMPHVPKVHLFSTYYFSELLSGIGEAVRSKGYGLLLLFRDPAAEFDYVSLYRTQRVDACLILGASAIDSEIAGIHRLAEASLPFCVMDQRFEHSGLSIVAADHEQGSYDAVRHLIDGGCTRIGFLNGSPQYSNSQDRHEGYLRALAEAGIEPDESIFYEGNYSRTSGRRAAEAVYRDLGRLDAIFVGNDRMAIGLMQALREKGCRLPDDLKIVAYDDSDAASFTEPPLTTVKVPFYDMGRLAADKLLARLTDKDQTDGVINEKLQTELKIRKSSGN</sequence>
<dbReference type="PANTHER" id="PTHR30146:SF109">
    <property type="entry name" value="HTH-TYPE TRANSCRIPTIONAL REGULATOR GALS"/>
    <property type="match status" value="1"/>
</dbReference>
<dbReference type="OrthoDB" id="2831239at2"/>
<dbReference type="AlphaFoldDB" id="A0A494XYP3"/>
<keyword evidence="2" id="KW-0238">DNA-binding</keyword>
<dbReference type="CDD" id="cd01392">
    <property type="entry name" value="HTH_LacI"/>
    <property type="match status" value="1"/>
</dbReference>
<evidence type="ECO:0000256" key="3">
    <source>
        <dbReference type="ARBA" id="ARBA00023163"/>
    </source>
</evidence>
<evidence type="ECO:0000256" key="1">
    <source>
        <dbReference type="ARBA" id="ARBA00023015"/>
    </source>
</evidence>
<proteinExistence type="predicted"/>
<keyword evidence="1" id="KW-0805">Transcription regulation</keyword>
<dbReference type="Pfam" id="PF00356">
    <property type="entry name" value="LacI"/>
    <property type="match status" value="1"/>
</dbReference>
<evidence type="ECO:0000259" key="4">
    <source>
        <dbReference type="PROSITE" id="PS50932"/>
    </source>
</evidence>
<dbReference type="PANTHER" id="PTHR30146">
    <property type="entry name" value="LACI-RELATED TRANSCRIPTIONAL REPRESSOR"/>
    <property type="match status" value="1"/>
</dbReference>
<comment type="caution">
    <text evidence="5">The sequence shown here is derived from an EMBL/GenBank/DDBJ whole genome shotgun (WGS) entry which is preliminary data.</text>
</comment>
<dbReference type="PROSITE" id="PS50932">
    <property type="entry name" value="HTH_LACI_2"/>
    <property type="match status" value="1"/>
</dbReference>
<dbReference type="GO" id="GO:0000976">
    <property type="term" value="F:transcription cis-regulatory region binding"/>
    <property type="evidence" value="ECO:0007669"/>
    <property type="project" value="TreeGrafter"/>
</dbReference>
<dbReference type="Proteomes" id="UP000282076">
    <property type="component" value="Unassembled WGS sequence"/>
</dbReference>
<protein>
    <submittedName>
        <fullName evidence="5">LacI family transcriptional regulator</fullName>
    </submittedName>
</protein>
<dbReference type="InterPro" id="IPR010982">
    <property type="entry name" value="Lambda_DNA-bd_dom_sf"/>
</dbReference>
<dbReference type="InterPro" id="IPR028082">
    <property type="entry name" value="Peripla_BP_I"/>
</dbReference>
<accession>A0A494XYP3</accession>
<evidence type="ECO:0000313" key="6">
    <source>
        <dbReference type="Proteomes" id="UP000282076"/>
    </source>
</evidence>
<keyword evidence="3" id="KW-0804">Transcription</keyword>
<evidence type="ECO:0000313" key="5">
    <source>
        <dbReference type="EMBL" id="RKP53234.1"/>
    </source>
</evidence>
<evidence type="ECO:0000256" key="2">
    <source>
        <dbReference type="ARBA" id="ARBA00023125"/>
    </source>
</evidence>
<dbReference type="EMBL" id="RBZM01000006">
    <property type="protein sequence ID" value="RKP53234.1"/>
    <property type="molecule type" value="Genomic_DNA"/>
</dbReference>